<evidence type="ECO:0000313" key="1">
    <source>
        <dbReference type="EMBL" id="CAD7226680.1"/>
    </source>
</evidence>
<dbReference type="EMBL" id="OB660893">
    <property type="protein sequence ID" value="CAD7226680.1"/>
    <property type="molecule type" value="Genomic_DNA"/>
</dbReference>
<gene>
    <name evidence="1" type="ORF">CTOB1V02_LOCUS4596</name>
</gene>
<name>A0A7R8ZPD4_9CRUS</name>
<sequence>MNLVSIPIDDGKMKSFGSVGLLILLPTVTFLPTTDVKDERTSKAPATVRSTLTGKVVWKKAQTSSKLLLDQLGKLYHGKALKELGSSGGPIDLVGSSGTCRYHKTCRTSPIIHAIRDAEAVGFSSLPLPAHRFRFLSSVAEKNTWPGLGSG</sequence>
<proteinExistence type="predicted"/>
<dbReference type="AlphaFoldDB" id="A0A7R8ZPD4"/>
<accession>A0A7R8ZPD4</accession>
<reference evidence="1" key="1">
    <citation type="submission" date="2020-11" db="EMBL/GenBank/DDBJ databases">
        <authorList>
            <person name="Tran Van P."/>
        </authorList>
    </citation>
    <scope>NUCLEOTIDE SEQUENCE</scope>
</reference>
<protein>
    <submittedName>
        <fullName evidence="1">Uncharacterized protein</fullName>
    </submittedName>
</protein>
<organism evidence="1">
    <name type="scientific">Cyprideis torosa</name>
    <dbReference type="NCBI Taxonomy" id="163714"/>
    <lineage>
        <taxon>Eukaryota</taxon>
        <taxon>Metazoa</taxon>
        <taxon>Ecdysozoa</taxon>
        <taxon>Arthropoda</taxon>
        <taxon>Crustacea</taxon>
        <taxon>Oligostraca</taxon>
        <taxon>Ostracoda</taxon>
        <taxon>Podocopa</taxon>
        <taxon>Podocopida</taxon>
        <taxon>Cytherocopina</taxon>
        <taxon>Cytheroidea</taxon>
        <taxon>Cytherideidae</taxon>
        <taxon>Cyprideis</taxon>
    </lineage>
</organism>